<sequence>MTEYYTVWKLKFSLSFQDPDVPGTRFHTTVFVETDAAKGHGWVHHATGDITSSNGMTYESKFRDRPESSQTFAGKEFLGYVAASTYPESFNTVLLTVPLPPQQKAFNTATMKTEPFKTRNPLTFYNPGEPRRPLIKCTEWTEQRAIPALHAAGLLQQPASQTTTSTSSMQPNINRTQTEANAWEWDDTEKRYRYWDAARMEWIWAGVSK</sequence>
<accession>A0A517L3U8</accession>
<dbReference type="EMBL" id="CP042188">
    <property type="protein sequence ID" value="QDS70315.1"/>
    <property type="molecule type" value="Genomic_DNA"/>
</dbReference>
<proteinExistence type="predicted"/>
<dbReference type="InterPro" id="IPR046670">
    <property type="entry name" value="DUF6540"/>
</dbReference>
<dbReference type="STRING" id="50376.A0A517L3U8"/>
<dbReference type="Proteomes" id="UP000316270">
    <property type="component" value="Chromosome 4"/>
</dbReference>
<protein>
    <submittedName>
        <fullName evidence="1">Uncharacterized protein</fullName>
    </submittedName>
</protein>
<evidence type="ECO:0000313" key="1">
    <source>
        <dbReference type="EMBL" id="QDS70315.1"/>
    </source>
</evidence>
<dbReference type="AlphaFoldDB" id="A0A517L3U8"/>
<reference evidence="1 2" key="1">
    <citation type="submission" date="2019-07" db="EMBL/GenBank/DDBJ databases">
        <title>Finished genome of Venturia effusa.</title>
        <authorList>
            <person name="Young C.A."/>
            <person name="Cox M.P."/>
            <person name="Ganley A.R.D."/>
            <person name="David W.J."/>
        </authorList>
    </citation>
    <scope>NUCLEOTIDE SEQUENCE [LARGE SCALE GENOMIC DNA]</scope>
    <source>
        <strain evidence="2">albino</strain>
    </source>
</reference>
<keyword evidence="2" id="KW-1185">Reference proteome</keyword>
<dbReference type="OrthoDB" id="4135672at2759"/>
<name>A0A517L3U8_9PEZI</name>
<evidence type="ECO:0000313" key="2">
    <source>
        <dbReference type="Proteomes" id="UP000316270"/>
    </source>
</evidence>
<organism evidence="1 2">
    <name type="scientific">Venturia effusa</name>
    <dbReference type="NCBI Taxonomy" id="50376"/>
    <lineage>
        <taxon>Eukaryota</taxon>
        <taxon>Fungi</taxon>
        <taxon>Dikarya</taxon>
        <taxon>Ascomycota</taxon>
        <taxon>Pezizomycotina</taxon>
        <taxon>Dothideomycetes</taxon>
        <taxon>Pleosporomycetidae</taxon>
        <taxon>Venturiales</taxon>
        <taxon>Venturiaceae</taxon>
        <taxon>Venturia</taxon>
    </lineage>
</organism>
<dbReference type="Pfam" id="PF20174">
    <property type="entry name" value="DUF6540"/>
    <property type="match status" value="1"/>
</dbReference>
<gene>
    <name evidence="1" type="ORF">FKW77_008402</name>
</gene>